<evidence type="ECO:0000313" key="3">
    <source>
        <dbReference type="EMBL" id="KAE8962734.1"/>
    </source>
</evidence>
<name>A0A6A3H0R1_9STRA</name>
<comment type="caution">
    <text evidence="3">The sequence shown here is derived from an EMBL/GenBank/DDBJ whole genome shotgun (WGS) entry which is preliminary data.</text>
</comment>
<keyword evidence="2" id="KW-0812">Transmembrane</keyword>
<feature type="compositionally biased region" description="Basic and acidic residues" evidence="1">
    <location>
        <begin position="8"/>
        <end position="23"/>
    </location>
</feature>
<sequence>MFAQEELAGEHDEATTESWLKERAGKSLRRRWGALEEAERGELIRNNPDEKFPVGGAPSGVLDGRKDPRNYTKRGRGVETPTELSEESAPVDNTTYLPVAASNRIAPGGDCDKMTGELLSKRAALCKDVISAALFAEVTSMAEAVRDGDSERVALRAAAVVDCMAARVSHLMESGAPGDVVEIIRDIGGYMAATRTQLKLHSNEEARDAVRSARAAVEDSNAALQAFTDDVLDKNEKFQEIFDTMRTYRATTSKFLGNIGHITCTSTFHVMFLLVNTQKKILRRRRTRFRGLLIKLENALQRRLFLPSKFLTQEMKSENGLNGDHLRAKGDATCRMVMEFLKRPW</sequence>
<dbReference type="EMBL" id="QXFV01005136">
    <property type="protein sequence ID" value="KAE8966183.1"/>
    <property type="molecule type" value="Genomic_DNA"/>
</dbReference>
<protein>
    <submittedName>
        <fullName evidence="3">Uncharacterized protein</fullName>
    </submittedName>
</protein>
<evidence type="ECO:0000313" key="5">
    <source>
        <dbReference type="Proteomes" id="UP000429607"/>
    </source>
</evidence>
<feature type="transmembrane region" description="Helical" evidence="2">
    <location>
        <begin position="255"/>
        <end position="275"/>
    </location>
</feature>
<keyword evidence="2" id="KW-0472">Membrane</keyword>
<feature type="region of interest" description="Disordered" evidence="1">
    <location>
        <begin position="38"/>
        <end position="90"/>
    </location>
</feature>
<gene>
    <name evidence="4" type="ORF">PR001_g28487</name>
    <name evidence="3" type="ORF">PR002_g29512</name>
</gene>
<dbReference type="OrthoDB" id="132933at2759"/>
<dbReference type="Proteomes" id="UP000435112">
    <property type="component" value="Unassembled WGS sequence"/>
</dbReference>
<proteinExistence type="predicted"/>
<keyword evidence="2" id="KW-1133">Transmembrane helix</keyword>
<dbReference type="EMBL" id="QXFU01005884">
    <property type="protein sequence ID" value="KAE8962734.1"/>
    <property type="molecule type" value="Genomic_DNA"/>
</dbReference>
<evidence type="ECO:0000256" key="2">
    <source>
        <dbReference type="SAM" id="Phobius"/>
    </source>
</evidence>
<evidence type="ECO:0000256" key="1">
    <source>
        <dbReference type="SAM" id="MobiDB-lite"/>
    </source>
</evidence>
<feature type="compositionally biased region" description="Basic and acidic residues" evidence="1">
    <location>
        <begin position="38"/>
        <end position="52"/>
    </location>
</feature>
<evidence type="ECO:0000313" key="6">
    <source>
        <dbReference type="Proteomes" id="UP000435112"/>
    </source>
</evidence>
<evidence type="ECO:0000313" key="4">
    <source>
        <dbReference type="EMBL" id="KAE8966183.1"/>
    </source>
</evidence>
<dbReference type="Proteomes" id="UP000429607">
    <property type="component" value="Unassembled WGS sequence"/>
</dbReference>
<accession>A0A6A3H0R1</accession>
<reference evidence="5 6" key="1">
    <citation type="submission" date="2018-09" db="EMBL/GenBank/DDBJ databases">
        <title>Genomic investigation of the strawberry pathogen Phytophthora fragariae indicates pathogenicity is determined by transcriptional variation in three key races.</title>
        <authorList>
            <person name="Adams T.M."/>
            <person name="Armitage A.D."/>
            <person name="Sobczyk M.K."/>
            <person name="Bates H.J."/>
            <person name="Dunwell J.M."/>
            <person name="Nellist C.F."/>
            <person name="Harrison R.J."/>
        </authorList>
    </citation>
    <scope>NUCLEOTIDE SEQUENCE [LARGE SCALE GENOMIC DNA]</scope>
    <source>
        <strain evidence="4 5">SCRP249</strain>
        <strain evidence="3 6">SCRP324</strain>
    </source>
</reference>
<organism evidence="3 6">
    <name type="scientific">Phytophthora rubi</name>
    <dbReference type="NCBI Taxonomy" id="129364"/>
    <lineage>
        <taxon>Eukaryota</taxon>
        <taxon>Sar</taxon>
        <taxon>Stramenopiles</taxon>
        <taxon>Oomycota</taxon>
        <taxon>Peronosporomycetes</taxon>
        <taxon>Peronosporales</taxon>
        <taxon>Peronosporaceae</taxon>
        <taxon>Phytophthora</taxon>
    </lineage>
</organism>
<dbReference type="AlphaFoldDB" id="A0A6A3H0R1"/>
<feature type="region of interest" description="Disordered" evidence="1">
    <location>
        <begin position="1"/>
        <end position="23"/>
    </location>
</feature>